<reference evidence="3" key="1">
    <citation type="submission" date="2014-10" db="EMBL/GenBank/DDBJ databases">
        <authorList>
            <person name="King R."/>
        </authorList>
    </citation>
    <scope>NUCLEOTIDE SEQUENCE [LARGE SCALE GENOMIC DNA]</scope>
    <source>
        <strain evidence="3">A3/5</strain>
    </source>
</reference>
<keyword evidence="3" id="KW-1185">Reference proteome</keyword>
<evidence type="ECO:0000259" key="1">
    <source>
        <dbReference type="PROSITE" id="PS50181"/>
    </source>
</evidence>
<evidence type="ECO:0000313" key="2">
    <source>
        <dbReference type="EMBL" id="CEI38467.1"/>
    </source>
</evidence>
<sequence length="121" mass="14027">MNDMPTPSSTTLKRQPVNNRTSPLLRLPTELYYLIFDYLDPVDSTCLGLTSKNLYPIYRRYFKYPVPLDACGDIPKTAKLWKEQYFRRGRKVECAKCVSVSQSQITRFGVEGREMLAYSQS</sequence>
<dbReference type="EMBL" id="LN649232">
    <property type="protein sequence ID" value="CEI38467.1"/>
    <property type="molecule type" value="Genomic_DNA"/>
</dbReference>
<dbReference type="PROSITE" id="PS50181">
    <property type="entry name" value="FBOX"/>
    <property type="match status" value="1"/>
</dbReference>
<organism evidence="2 3">
    <name type="scientific">Fusarium venenatum</name>
    <dbReference type="NCBI Taxonomy" id="56646"/>
    <lineage>
        <taxon>Eukaryota</taxon>
        <taxon>Fungi</taxon>
        <taxon>Dikarya</taxon>
        <taxon>Ascomycota</taxon>
        <taxon>Pezizomycotina</taxon>
        <taxon>Sordariomycetes</taxon>
        <taxon>Hypocreomycetidae</taxon>
        <taxon>Hypocreales</taxon>
        <taxon>Nectriaceae</taxon>
        <taxon>Fusarium</taxon>
    </lineage>
</organism>
<proteinExistence type="predicted"/>
<dbReference type="Pfam" id="PF00646">
    <property type="entry name" value="F-box"/>
    <property type="match status" value="1"/>
</dbReference>
<dbReference type="InterPro" id="IPR036047">
    <property type="entry name" value="F-box-like_dom_sf"/>
</dbReference>
<dbReference type="SUPFAM" id="SSF81383">
    <property type="entry name" value="F-box domain"/>
    <property type="match status" value="1"/>
</dbReference>
<dbReference type="AlphaFoldDB" id="A0A2L2TDN1"/>
<name>A0A2L2TDN1_9HYPO</name>
<feature type="domain" description="F-box" evidence="1">
    <location>
        <begin position="21"/>
        <end position="65"/>
    </location>
</feature>
<dbReference type="Proteomes" id="UP000245910">
    <property type="component" value="Chromosome IIII"/>
</dbReference>
<accession>A0A2L2TDN1</accession>
<evidence type="ECO:0000313" key="3">
    <source>
        <dbReference type="Proteomes" id="UP000245910"/>
    </source>
</evidence>
<dbReference type="STRING" id="56646.A0A2L2TDN1"/>
<dbReference type="InterPro" id="IPR001810">
    <property type="entry name" value="F-box_dom"/>
</dbReference>
<protein>
    <recommendedName>
        <fullName evidence="1">F-box domain-containing protein</fullName>
    </recommendedName>
</protein>